<evidence type="ECO:0000313" key="3">
    <source>
        <dbReference type="Proteomes" id="UP000273973"/>
    </source>
</evidence>
<evidence type="ECO:0000313" key="2">
    <source>
        <dbReference type="EMBL" id="RRR50269.1"/>
    </source>
</evidence>
<evidence type="ECO:0000256" key="1">
    <source>
        <dbReference type="SAM" id="MobiDB-lite"/>
    </source>
</evidence>
<feature type="compositionally biased region" description="Polar residues" evidence="1">
    <location>
        <begin position="78"/>
        <end position="108"/>
    </location>
</feature>
<feature type="compositionally biased region" description="Polar residues" evidence="1">
    <location>
        <begin position="138"/>
        <end position="169"/>
    </location>
</feature>
<reference evidence="2 3" key="2">
    <citation type="submission" date="2018-12" db="EMBL/GenBank/DDBJ databases">
        <title>Whole-genome sequences of fifteen clinical Streptococcus suis strains isolated from pigs between 2006 and 2018.</title>
        <authorList>
            <person name="Stevens M.J.A."/>
            <person name="Cernela N."/>
            <person name="Spoerry Serrano N."/>
            <person name="Schmitt S."/>
            <person name="Schrenzel J."/>
            <person name="Stephan R."/>
        </authorList>
    </citation>
    <scope>NUCLEOTIDE SEQUENCE [LARGE SCALE GENOMIC DNA]</scope>
    <source>
        <strain evidence="2 3">SS1014</strain>
    </source>
</reference>
<accession>A0A426T8N0</accession>
<dbReference type="Proteomes" id="UP000273973">
    <property type="component" value="Unassembled WGS sequence"/>
</dbReference>
<protein>
    <submittedName>
        <fullName evidence="2">Uncharacterized protein</fullName>
    </submittedName>
</protein>
<dbReference type="RefSeq" id="WP_125183284.1">
    <property type="nucleotide sequence ID" value="NZ_RSDG01000002.1"/>
</dbReference>
<feature type="region of interest" description="Disordered" evidence="1">
    <location>
        <begin position="55"/>
        <end position="193"/>
    </location>
</feature>
<sequence length="193" mass="19102">MSIINQLKSQSKTVLAAVAITAATVGFAGGMSISKSSTAVSTQSQAALAQNGATNGQANSIAGNQMPPASNGGMQGMTPGQNGNTQGLPPGQNGNSQGMTPPNATGETPQGMPSGRNGEMRGMPPGKTGEMLGMPPGQNGNSQGRPPGQGTTPSDATSGATQSNTSSDEVNALKEKNQEIKAQISGDSSSSNQ</sequence>
<reference evidence="2 3" key="1">
    <citation type="submission" date="2018-11" db="EMBL/GenBank/DDBJ databases">
        <authorList>
            <person name="Stevens M.J."/>
            <person name="Cernela N."/>
            <person name="Spoerry Serrano N."/>
            <person name="Schmitt S."/>
            <person name="Schrenzel J."/>
            <person name="Stephan R."/>
        </authorList>
    </citation>
    <scope>NUCLEOTIDE SEQUENCE [LARGE SCALE GENOMIC DNA]</scope>
    <source>
        <strain evidence="2 3">SS1014</strain>
    </source>
</reference>
<name>A0A426T8N0_STRSU</name>
<gene>
    <name evidence="2" type="ORF">EJA00_00390</name>
</gene>
<dbReference type="AlphaFoldDB" id="A0A426T8N0"/>
<proteinExistence type="predicted"/>
<organism evidence="2 3">
    <name type="scientific">Streptococcus suis</name>
    <dbReference type="NCBI Taxonomy" id="1307"/>
    <lineage>
        <taxon>Bacteria</taxon>
        <taxon>Bacillati</taxon>
        <taxon>Bacillota</taxon>
        <taxon>Bacilli</taxon>
        <taxon>Lactobacillales</taxon>
        <taxon>Streptococcaceae</taxon>
        <taxon>Streptococcus</taxon>
    </lineage>
</organism>
<dbReference type="EMBL" id="RSDG01000002">
    <property type="protein sequence ID" value="RRR50269.1"/>
    <property type="molecule type" value="Genomic_DNA"/>
</dbReference>
<comment type="caution">
    <text evidence="2">The sequence shown here is derived from an EMBL/GenBank/DDBJ whole genome shotgun (WGS) entry which is preliminary data.</text>
</comment>